<protein>
    <submittedName>
        <fullName evidence="1">Asparaginase</fullName>
    </submittedName>
</protein>
<dbReference type="Proteomes" id="UP001431019">
    <property type="component" value="Unassembled WGS sequence"/>
</dbReference>
<evidence type="ECO:0000313" key="2">
    <source>
        <dbReference type="Proteomes" id="UP001431019"/>
    </source>
</evidence>
<keyword evidence="2" id="KW-1185">Reference proteome</keyword>
<organism evidence="1 2">
    <name type="scientific">Paraburkholderia sejongensis</name>
    <dbReference type="NCBI Taxonomy" id="2886946"/>
    <lineage>
        <taxon>Bacteria</taxon>
        <taxon>Pseudomonadati</taxon>
        <taxon>Pseudomonadota</taxon>
        <taxon>Betaproteobacteria</taxon>
        <taxon>Burkholderiales</taxon>
        <taxon>Burkholderiaceae</taxon>
        <taxon>Paraburkholderia</taxon>
    </lineage>
</organism>
<dbReference type="EMBL" id="JAJITD010000001">
    <property type="protein sequence ID" value="MCC8390996.1"/>
    <property type="molecule type" value="Genomic_DNA"/>
</dbReference>
<dbReference type="Pfam" id="PF06089">
    <property type="entry name" value="Asparaginase_II"/>
    <property type="match status" value="1"/>
</dbReference>
<dbReference type="PANTHER" id="PTHR42110">
    <property type="entry name" value="L-ASPARAGINASE, PUTATIVE (AFU_ORTHOLOGUE AFUA_3G11890)-RELATED"/>
    <property type="match status" value="1"/>
</dbReference>
<dbReference type="InterPro" id="IPR010349">
    <property type="entry name" value="Asparaginase_II"/>
</dbReference>
<name>A0ABS8JM90_9BURK</name>
<accession>A0ABS8JM90</accession>
<reference evidence="1 2" key="1">
    <citation type="submission" date="2021-11" db="EMBL/GenBank/DDBJ databases">
        <authorList>
            <person name="Oh E.-T."/>
            <person name="Kim S.-B."/>
        </authorList>
    </citation>
    <scope>NUCLEOTIDE SEQUENCE [LARGE SCALE GENOMIC DNA]</scope>
    <source>
        <strain evidence="1 2">MMS20-SJTR3</strain>
    </source>
</reference>
<dbReference type="RefSeq" id="WP_230507197.1">
    <property type="nucleotide sequence ID" value="NZ_JAJITD010000001.1"/>
</dbReference>
<comment type="caution">
    <text evidence="1">The sequence shown here is derived from an EMBL/GenBank/DDBJ whole genome shotgun (WGS) entry which is preliminary data.</text>
</comment>
<gene>
    <name evidence="1" type="ORF">LJ656_00215</name>
</gene>
<evidence type="ECO:0000313" key="1">
    <source>
        <dbReference type="EMBL" id="MCC8390996.1"/>
    </source>
</evidence>
<proteinExistence type="predicted"/>
<dbReference type="PANTHER" id="PTHR42110:SF1">
    <property type="entry name" value="L-ASPARAGINASE, PUTATIVE (AFU_ORTHOLOGUE AFUA_3G11890)-RELATED"/>
    <property type="match status" value="1"/>
</dbReference>
<sequence>MSQAELQPGAPVAATVYRGDCIENTHLAHIALVDADGRLLYSFGDPTRITLPRSAAKPAQALAVLETGALDRYGFDAADLALMCASHSSEPRHLERTRAMLAKVQASEADMRCGGHPPLSDAVYVDWLRRGFTPTAVCSNCSGKHAGMLAGARALGVALAGYELPDHPLQQRVKQTVASVCDLPDDGVQWAIDGCNLPTPAFALDRLARLFAKLAAAEDQVEAAALPAQLAPRTAALARIYRAMTSYPELVGGEGRFCTLLMQAFGGALVGKLGADGSYAIGVRASEQTARLGARGALGIAVKIEDGNVGVLYAVTAELLALLELGTPEQRAALAGFHAPKRLNTMGVEIGRMDFSTELARAPQ</sequence>